<dbReference type="PANTHER" id="PTHR11668:SF494">
    <property type="entry name" value="PROTEIN PHOSPHATASE, PUTATIVE-RELATED"/>
    <property type="match status" value="1"/>
</dbReference>
<dbReference type="SMART" id="SM00156">
    <property type="entry name" value="PP2Ac"/>
    <property type="match status" value="1"/>
</dbReference>
<dbReference type="PRINTS" id="PR00114">
    <property type="entry name" value="STPHPHTASE"/>
</dbReference>
<dbReference type="SUPFAM" id="SSF56300">
    <property type="entry name" value="Metallo-dependent phosphatases"/>
    <property type="match status" value="1"/>
</dbReference>
<sequence>MVTKMSFERKQLNFHYFKFMTEGINEVVDFVLSGFRALLHSAQNSLSGIGIDVPIPSFDATTIIKLCHYDIQILQKQKTLLQIEPPIVVVGDLHGSFHDLLRVFSIFKEPPQTKYIFLGDYVDRGPFSLEVVVMLIAFQCAYPSHVYLIRGNHEISNVNSQYGFKMDIVLIYGFDDVWRSFQKVFDWLPLGAVIGKDLFCVHGGISPLLQDVSQILEIQRPISDPEDPLIQDLMWSDPSTNFLEFSESTRGVGSTFGANAIKSFIQSSGMRWIIRAHQCVDEGISVFPNGPVITVFSSSNYGTSNQNKSGVLVINEKNELEPIRLPALRKLKREETCFFSMTKTYQRQSERTTLHAMNPAFDQQMNFLHRKTTNNIPAMQQCTRLVPKVYPMIRRITHTTLMSPKVQAKSFSFMEEF</sequence>
<gene>
    <name evidence="3" type="ORF">TRFO_11057</name>
</gene>
<comment type="catalytic activity">
    <reaction evidence="1">
        <text>O-phospho-L-threonyl-[protein] + H2O = L-threonyl-[protein] + phosphate</text>
        <dbReference type="Rhea" id="RHEA:47004"/>
        <dbReference type="Rhea" id="RHEA-COMP:11060"/>
        <dbReference type="Rhea" id="RHEA-COMP:11605"/>
        <dbReference type="ChEBI" id="CHEBI:15377"/>
        <dbReference type="ChEBI" id="CHEBI:30013"/>
        <dbReference type="ChEBI" id="CHEBI:43474"/>
        <dbReference type="ChEBI" id="CHEBI:61977"/>
        <dbReference type="EC" id="3.1.3.16"/>
    </reaction>
</comment>
<dbReference type="InterPro" id="IPR029052">
    <property type="entry name" value="Metallo-depent_PP-like"/>
</dbReference>
<organism evidence="3 4">
    <name type="scientific">Tritrichomonas foetus</name>
    <dbReference type="NCBI Taxonomy" id="1144522"/>
    <lineage>
        <taxon>Eukaryota</taxon>
        <taxon>Metamonada</taxon>
        <taxon>Parabasalia</taxon>
        <taxon>Tritrichomonadida</taxon>
        <taxon>Tritrichomonadidae</taxon>
        <taxon>Tritrichomonas</taxon>
    </lineage>
</organism>
<dbReference type="InterPro" id="IPR004843">
    <property type="entry name" value="Calcineurin-like_PHP"/>
</dbReference>
<name>A0A1J4J5D1_9EUKA</name>
<dbReference type="GO" id="GO:0005634">
    <property type="term" value="C:nucleus"/>
    <property type="evidence" value="ECO:0007669"/>
    <property type="project" value="TreeGrafter"/>
</dbReference>
<dbReference type="CDD" id="cd00144">
    <property type="entry name" value="MPP_PPP_family"/>
    <property type="match status" value="1"/>
</dbReference>
<keyword evidence="1" id="KW-0378">Hydrolase</keyword>
<accession>A0A1J4J5D1</accession>
<feature type="domain" description="Serine/threonine specific protein phosphatases" evidence="2">
    <location>
        <begin position="149"/>
        <end position="154"/>
    </location>
</feature>
<dbReference type="AlphaFoldDB" id="A0A1J4J5D1"/>
<dbReference type="EMBL" id="MLAK01001315">
    <property type="protein sequence ID" value="OHS94456.1"/>
    <property type="molecule type" value="Genomic_DNA"/>
</dbReference>
<evidence type="ECO:0000256" key="1">
    <source>
        <dbReference type="RuleBase" id="RU004273"/>
    </source>
</evidence>
<dbReference type="Pfam" id="PF00149">
    <property type="entry name" value="Metallophos"/>
    <property type="match status" value="1"/>
</dbReference>
<dbReference type="GO" id="GO:0004722">
    <property type="term" value="F:protein serine/threonine phosphatase activity"/>
    <property type="evidence" value="ECO:0007669"/>
    <property type="project" value="UniProtKB-EC"/>
</dbReference>
<dbReference type="Gene3D" id="3.60.21.10">
    <property type="match status" value="1"/>
</dbReference>
<dbReference type="PANTHER" id="PTHR11668">
    <property type="entry name" value="SERINE/THREONINE PROTEIN PHOSPHATASE"/>
    <property type="match status" value="1"/>
</dbReference>
<dbReference type="VEuPathDB" id="TrichDB:TRFO_11057"/>
<comment type="caution">
    <text evidence="3">The sequence shown here is derived from an EMBL/GenBank/DDBJ whole genome shotgun (WGS) entry which is preliminary data.</text>
</comment>
<evidence type="ECO:0000313" key="4">
    <source>
        <dbReference type="Proteomes" id="UP000179807"/>
    </source>
</evidence>
<dbReference type="InterPro" id="IPR006186">
    <property type="entry name" value="Ser/Thr-sp_prot-phosphatase"/>
</dbReference>
<dbReference type="FunFam" id="3.60.21.10:FF:000097">
    <property type="entry name" value="Serine/threonine-protein phosphatase"/>
    <property type="match status" value="1"/>
</dbReference>
<dbReference type="RefSeq" id="XP_068347593.1">
    <property type="nucleotide sequence ID" value="XM_068495816.1"/>
</dbReference>
<evidence type="ECO:0000313" key="3">
    <source>
        <dbReference type="EMBL" id="OHS94456.1"/>
    </source>
</evidence>
<keyword evidence="4" id="KW-1185">Reference proteome</keyword>
<dbReference type="InterPro" id="IPR050341">
    <property type="entry name" value="PP1_catalytic_subunit"/>
</dbReference>
<reference evidence="3" key="1">
    <citation type="submission" date="2016-10" db="EMBL/GenBank/DDBJ databases">
        <authorList>
            <person name="Benchimol M."/>
            <person name="Almeida L.G."/>
            <person name="Vasconcelos A.T."/>
            <person name="Perreira-Neves A."/>
            <person name="Rosa I.A."/>
            <person name="Tasca T."/>
            <person name="Bogo M.R."/>
            <person name="de Souza W."/>
        </authorList>
    </citation>
    <scope>NUCLEOTIDE SEQUENCE [LARGE SCALE GENOMIC DNA]</scope>
    <source>
        <strain evidence="3">K</strain>
    </source>
</reference>
<protein>
    <recommendedName>
        <fullName evidence="1">Serine/threonine-protein phosphatase</fullName>
        <ecNumber evidence="1">3.1.3.16</ecNumber>
    </recommendedName>
</protein>
<comment type="similarity">
    <text evidence="1">Belongs to the PPP phosphatase family.</text>
</comment>
<dbReference type="GeneID" id="94830520"/>
<dbReference type="PROSITE" id="PS00125">
    <property type="entry name" value="SER_THR_PHOSPHATASE"/>
    <property type="match status" value="1"/>
</dbReference>
<dbReference type="EC" id="3.1.3.16" evidence="1"/>
<dbReference type="Proteomes" id="UP000179807">
    <property type="component" value="Unassembled WGS sequence"/>
</dbReference>
<proteinExistence type="inferred from homology"/>
<dbReference type="GO" id="GO:0005737">
    <property type="term" value="C:cytoplasm"/>
    <property type="evidence" value="ECO:0007669"/>
    <property type="project" value="TreeGrafter"/>
</dbReference>
<evidence type="ECO:0000259" key="2">
    <source>
        <dbReference type="PROSITE" id="PS00125"/>
    </source>
</evidence>